<dbReference type="RefSeq" id="WP_221407479.1">
    <property type="nucleotide sequence ID" value="NZ_FRAA01000001.1"/>
</dbReference>
<feature type="domain" description="NERD" evidence="1">
    <location>
        <begin position="278"/>
        <end position="363"/>
    </location>
</feature>
<accession>A0A1M6KQ19</accession>
<dbReference type="Proteomes" id="UP000184474">
    <property type="component" value="Unassembled WGS sequence"/>
</dbReference>
<organism evidence="2 3">
    <name type="scientific">Reichenbachiella agariperforans</name>
    <dbReference type="NCBI Taxonomy" id="156994"/>
    <lineage>
        <taxon>Bacteria</taxon>
        <taxon>Pseudomonadati</taxon>
        <taxon>Bacteroidota</taxon>
        <taxon>Cytophagia</taxon>
        <taxon>Cytophagales</taxon>
        <taxon>Reichenbachiellaceae</taxon>
        <taxon>Reichenbachiella</taxon>
    </lineage>
</organism>
<dbReference type="EMBL" id="FRAA01000001">
    <property type="protein sequence ID" value="SHJ61049.1"/>
    <property type="molecule type" value="Genomic_DNA"/>
</dbReference>
<dbReference type="STRING" id="156994.SAMN04488028_101665"/>
<sequence length="540" mass="63000">MNKKESILTQIETFSRYSNYFDVLMLLVDRNLNCYVDELDTRNPRELLDTNELGHLFGYWVKNISNSNTEALNVTEAATELENLMNKLHWALFEEFPAIDPKSENFIEELENRMTSSASLQETIFYSSGGVYDYQYALFSTLKYAEDRKWIKEHFSFDVETLLHLYVYIKSCLNFKYNKDYKGVDEPFIIHKKNYVFDRFPQFQIVLDTFSWDMKSEENKDFKNIGDINFFNQKPVIDFGDRYVIPIPYLLSEAIYESPFYWMKRDKEYDKKIATKNRGKAAENIVHQLLTNVFGGSNVFSNVLVKKNKTKTITDLDVCVVHNTTLIVFQIKSKKLTQSSKQGNVESVKTDFKKSVSDAYQQSMKAYEPILSNQCILVDDSNQAVLQPENYDKILTVCVVLDNYASISIHSNIFYEKEEITPIAISIFQLEIFTKYLRTPDIFCEYISSRTYNSKYVLADGELSYLSFFLKNGLNKLSGSDKVMIDGEFAQHFDRDYYMSLVEYYEPKLGNYVDGIGRNDFCFCGSGKKFKKCCEDILKE</sequence>
<gene>
    <name evidence="2" type="ORF">SAMN04488028_101665</name>
</gene>
<dbReference type="Pfam" id="PF08378">
    <property type="entry name" value="NERD"/>
    <property type="match status" value="1"/>
</dbReference>
<protein>
    <submittedName>
        <fullName evidence="2">SEC-C motif-containing protein</fullName>
    </submittedName>
</protein>
<dbReference type="InterPro" id="IPR004027">
    <property type="entry name" value="SEC_C_motif"/>
</dbReference>
<dbReference type="SUPFAM" id="SSF103642">
    <property type="entry name" value="Sec-C motif"/>
    <property type="match status" value="1"/>
</dbReference>
<name>A0A1M6KQ19_REIAG</name>
<proteinExistence type="predicted"/>
<evidence type="ECO:0000259" key="1">
    <source>
        <dbReference type="Pfam" id="PF08378"/>
    </source>
</evidence>
<keyword evidence="3" id="KW-1185">Reference proteome</keyword>
<evidence type="ECO:0000313" key="3">
    <source>
        <dbReference type="Proteomes" id="UP000184474"/>
    </source>
</evidence>
<evidence type="ECO:0000313" key="2">
    <source>
        <dbReference type="EMBL" id="SHJ61049.1"/>
    </source>
</evidence>
<reference evidence="3" key="1">
    <citation type="submission" date="2016-11" db="EMBL/GenBank/DDBJ databases">
        <authorList>
            <person name="Varghese N."/>
            <person name="Submissions S."/>
        </authorList>
    </citation>
    <scope>NUCLEOTIDE SEQUENCE [LARGE SCALE GENOMIC DNA]</scope>
    <source>
        <strain evidence="3">DSM 26134</strain>
    </source>
</reference>
<dbReference type="AlphaFoldDB" id="A0A1M6KQ19"/>
<dbReference type="Gene3D" id="3.10.450.50">
    <property type="match status" value="1"/>
</dbReference>
<dbReference type="Pfam" id="PF02810">
    <property type="entry name" value="SEC-C"/>
    <property type="match status" value="1"/>
</dbReference>
<dbReference type="InterPro" id="IPR011528">
    <property type="entry name" value="NERD"/>
</dbReference>